<sequence>MKIPRTRKLLFLSVLILTSLFGVSLVYIFFDVEGSALNVQHKPGVDVQNPATGVNPARFEPPRIIYTRFPPMEKRKRDKNNRPLRILITGGAGFIGSQLGVHFHRQGYEVILLDNMAFGYKDNLIVNGKRFGMFVLADVLDERTYKFYEGVDTVFHFAAISALPVCQQNPRYAADVNIAGAASALEASRLAGVRRFIFSSTSAVYENNSEPILVESLPVTPKLIYPLTKYQAELLVKSFGVSYGMDFVIMRFFNVYGPHQDVRRRSPPFTSYIARELVRGRRPVLHGTGKQQRDYVYIMDLINLAELLMTAARAKCEIVNVASGKSYSTREMFDMVAEITNRKDIKPYFQNAKSFWNAYSHLSKGSYPLDQNLIEGEVEKRVLGSYEKAKELVGWNPRISMKEGLEKIVDYIKSLNTADLDTETAWSLPIKEP</sequence>
<dbReference type="InterPro" id="IPR036291">
    <property type="entry name" value="NAD(P)-bd_dom_sf"/>
</dbReference>
<evidence type="ECO:0000313" key="5">
    <source>
        <dbReference type="Proteomes" id="UP000192257"/>
    </source>
</evidence>
<evidence type="ECO:0000256" key="2">
    <source>
        <dbReference type="SAM" id="Phobius"/>
    </source>
</evidence>
<dbReference type="AlphaFoldDB" id="A0A1X0NTG2"/>
<accession>A0A1X0NTG2</accession>
<comment type="caution">
    <text evidence="4">The sequence shown here is derived from an EMBL/GenBank/DDBJ whole genome shotgun (WGS) entry which is preliminary data.</text>
</comment>
<protein>
    <submittedName>
        <fullName evidence="4">UDP-glucose 4-epimerase</fullName>
    </submittedName>
</protein>
<feature type="domain" description="NAD-dependent epimerase/dehydratase" evidence="3">
    <location>
        <begin position="86"/>
        <end position="322"/>
    </location>
</feature>
<keyword evidence="2" id="KW-0812">Transmembrane</keyword>
<dbReference type="GeneID" id="39987026"/>
<comment type="similarity">
    <text evidence="1">Belongs to the NAD(P)-dependent epimerase/dehydratase family.</text>
</comment>
<feature type="transmembrane region" description="Helical" evidence="2">
    <location>
        <begin position="9"/>
        <end position="30"/>
    </location>
</feature>
<dbReference type="PANTHER" id="PTHR43000">
    <property type="entry name" value="DTDP-D-GLUCOSE 4,6-DEHYDRATASE-RELATED"/>
    <property type="match status" value="1"/>
</dbReference>
<gene>
    <name evidence="4" type="ORF">TM35_000221990</name>
</gene>
<dbReference type="SUPFAM" id="SSF51735">
    <property type="entry name" value="NAD(P)-binding Rossmann-fold domains"/>
    <property type="match status" value="1"/>
</dbReference>
<evidence type="ECO:0000256" key="1">
    <source>
        <dbReference type="ARBA" id="ARBA00007637"/>
    </source>
</evidence>
<dbReference type="Pfam" id="PF01370">
    <property type="entry name" value="Epimerase"/>
    <property type="match status" value="1"/>
</dbReference>
<reference evidence="4 5" key="1">
    <citation type="submission" date="2017-03" db="EMBL/GenBank/DDBJ databases">
        <title>An alternative strategy for trypanosome survival in the mammalian bloodstream revealed through genome and transcriptome analysis of the ubiquitous bovine parasite Trypanosoma (Megatrypanum) theileri.</title>
        <authorList>
            <person name="Kelly S."/>
            <person name="Ivens A."/>
            <person name="Mott A."/>
            <person name="O'Neill E."/>
            <person name="Emms D."/>
            <person name="Macleod O."/>
            <person name="Voorheis P."/>
            <person name="Matthews J."/>
            <person name="Matthews K."/>
            <person name="Carrington M."/>
        </authorList>
    </citation>
    <scope>NUCLEOTIDE SEQUENCE [LARGE SCALE GENOMIC DNA]</scope>
    <source>
        <strain evidence="4">Edinburgh</strain>
    </source>
</reference>
<dbReference type="EMBL" id="NBCO01000022">
    <property type="protein sequence ID" value="ORC87400.1"/>
    <property type="molecule type" value="Genomic_DNA"/>
</dbReference>
<dbReference type="Proteomes" id="UP000192257">
    <property type="component" value="Unassembled WGS sequence"/>
</dbReference>
<dbReference type="InterPro" id="IPR001509">
    <property type="entry name" value="Epimerase_deHydtase"/>
</dbReference>
<evidence type="ECO:0000259" key="3">
    <source>
        <dbReference type="Pfam" id="PF01370"/>
    </source>
</evidence>
<dbReference type="RefSeq" id="XP_028881466.1">
    <property type="nucleotide sequence ID" value="XM_029027246.1"/>
</dbReference>
<name>A0A1X0NTG2_9TRYP</name>
<dbReference type="VEuPathDB" id="TriTrypDB:TM35_000221990"/>
<keyword evidence="5" id="KW-1185">Reference proteome</keyword>
<proteinExistence type="inferred from homology"/>
<evidence type="ECO:0000313" key="4">
    <source>
        <dbReference type="EMBL" id="ORC87400.1"/>
    </source>
</evidence>
<keyword evidence="2" id="KW-1133">Transmembrane helix</keyword>
<dbReference type="Gene3D" id="3.40.50.720">
    <property type="entry name" value="NAD(P)-binding Rossmann-like Domain"/>
    <property type="match status" value="1"/>
</dbReference>
<keyword evidence="2" id="KW-0472">Membrane</keyword>
<organism evidence="4 5">
    <name type="scientific">Trypanosoma theileri</name>
    <dbReference type="NCBI Taxonomy" id="67003"/>
    <lineage>
        <taxon>Eukaryota</taxon>
        <taxon>Discoba</taxon>
        <taxon>Euglenozoa</taxon>
        <taxon>Kinetoplastea</taxon>
        <taxon>Metakinetoplastina</taxon>
        <taxon>Trypanosomatida</taxon>
        <taxon>Trypanosomatidae</taxon>
        <taxon>Trypanosoma</taxon>
    </lineage>
</organism>
<dbReference type="OrthoDB" id="9402762at2759"/>
<dbReference type="STRING" id="67003.A0A1X0NTG2"/>